<comment type="caution">
    <text evidence="3">The sequence shown here is derived from an EMBL/GenBank/DDBJ whole genome shotgun (WGS) entry which is preliminary data.</text>
</comment>
<evidence type="ECO:0008006" key="5">
    <source>
        <dbReference type="Google" id="ProtNLM"/>
    </source>
</evidence>
<organism evidence="3 4">
    <name type="scientific">Hevea brasiliensis</name>
    <name type="common">Para rubber tree</name>
    <name type="synonym">Siphonia brasiliensis</name>
    <dbReference type="NCBI Taxonomy" id="3981"/>
    <lineage>
        <taxon>Eukaryota</taxon>
        <taxon>Viridiplantae</taxon>
        <taxon>Streptophyta</taxon>
        <taxon>Embryophyta</taxon>
        <taxon>Tracheophyta</taxon>
        <taxon>Spermatophyta</taxon>
        <taxon>Magnoliopsida</taxon>
        <taxon>eudicotyledons</taxon>
        <taxon>Gunneridae</taxon>
        <taxon>Pentapetalae</taxon>
        <taxon>rosids</taxon>
        <taxon>fabids</taxon>
        <taxon>Malpighiales</taxon>
        <taxon>Euphorbiaceae</taxon>
        <taxon>Crotonoideae</taxon>
        <taxon>Micrandreae</taxon>
        <taxon>Hevea</taxon>
    </lineage>
</organism>
<evidence type="ECO:0000313" key="4">
    <source>
        <dbReference type="Proteomes" id="UP000467840"/>
    </source>
</evidence>
<dbReference type="GO" id="GO:0005737">
    <property type="term" value="C:cytoplasm"/>
    <property type="evidence" value="ECO:0007669"/>
    <property type="project" value="TreeGrafter"/>
</dbReference>
<feature type="compositionally biased region" description="Low complexity" evidence="2">
    <location>
        <begin position="146"/>
        <end position="160"/>
    </location>
</feature>
<protein>
    <recommendedName>
        <fullName evidence="5">DRBM domain-containing protein</fullName>
    </recommendedName>
</protein>
<feature type="compositionally biased region" description="Polar residues" evidence="2">
    <location>
        <begin position="119"/>
        <end position="129"/>
    </location>
</feature>
<dbReference type="GO" id="GO:0003723">
    <property type="term" value="F:RNA binding"/>
    <property type="evidence" value="ECO:0007669"/>
    <property type="project" value="TreeGrafter"/>
</dbReference>
<keyword evidence="4" id="KW-1185">Reference proteome</keyword>
<proteinExistence type="predicted"/>
<dbReference type="Proteomes" id="UP000467840">
    <property type="component" value="Chromosome 12"/>
</dbReference>
<dbReference type="EMBL" id="JAAGAX010000018">
    <property type="protein sequence ID" value="KAF2285071.1"/>
    <property type="molecule type" value="Genomic_DNA"/>
</dbReference>
<dbReference type="PANTHER" id="PTHR14950:SF46">
    <property type="entry name" value="ENDORIBONUCLEASE DICER HOMOLOG 3"/>
    <property type="match status" value="1"/>
</dbReference>
<name>A0A6A6K8C9_HEVBR</name>
<keyword evidence="1" id="KW-0378">Hydrolase</keyword>
<accession>A0A6A6K8C9</accession>
<evidence type="ECO:0000256" key="1">
    <source>
        <dbReference type="ARBA" id="ARBA00022801"/>
    </source>
</evidence>
<gene>
    <name evidence="3" type="ORF">GH714_037745</name>
</gene>
<feature type="region of interest" description="Disordered" evidence="2">
    <location>
        <begin position="103"/>
        <end position="160"/>
    </location>
</feature>
<evidence type="ECO:0000256" key="2">
    <source>
        <dbReference type="SAM" id="MobiDB-lite"/>
    </source>
</evidence>
<dbReference type="GO" id="GO:0005634">
    <property type="term" value="C:nucleus"/>
    <property type="evidence" value="ECO:0007669"/>
    <property type="project" value="TreeGrafter"/>
</dbReference>
<dbReference type="AlphaFoldDB" id="A0A6A6K8C9"/>
<dbReference type="Gene3D" id="3.30.160.20">
    <property type="match status" value="1"/>
</dbReference>
<sequence length="272" mass="30573">MLVDTKFDLDEVWRIFKPLLSPIATPESLELPPLRELIELCDSHGYFIKERCTIKNDIVHAHLRLQLNDVLLVGDGYDRNRKTAKGKAASHLLKELENRGIRYSRGDSKRKQDPDHVVDSSSLDLTNAHTCEPKNHKKQKKVENESPTGSSGVPSLVGSPKEGLPVIESINMKKGGPRTTLFELCKKGEWTRPTFQTTETKSRTPIIFGEGSERRESFISFISKITLNIPFYGIIECAGDPRPDKKSSFDSAALAMLYELKELGRLIIVDAQ</sequence>
<dbReference type="GO" id="GO:0030422">
    <property type="term" value="P:siRNA processing"/>
    <property type="evidence" value="ECO:0007669"/>
    <property type="project" value="TreeGrafter"/>
</dbReference>
<feature type="compositionally biased region" description="Basic and acidic residues" evidence="2">
    <location>
        <begin position="103"/>
        <end position="118"/>
    </location>
</feature>
<evidence type="ECO:0000313" key="3">
    <source>
        <dbReference type="EMBL" id="KAF2285071.1"/>
    </source>
</evidence>
<reference evidence="3 4" key="1">
    <citation type="journal article" date="2020" name="Mol. Plant">
        <title>The Chromosome-Based Rubber Tree Genome Provides New Insights into Spurge Genome Evolution and Rubber Biosynthesis.</title>
        <authorList>
            <person name="Liu J."/>
            <person name="Shi C."/>
            <person name="Shi C.C."/>
            <person name="Li W."/>
            <person name="Zhang Q.J."/>
            <person name="Zhang Y."/>
            <person name="Li K."/>
            <person name="Lu H.F."/>
            <person name="Shi C."/>
            <person name="Zhu S.T."/>
            <person name="Xiao Z.Y."/>
            <person name="Nan H."/>
            <person name="Yue Y."/>
            <person name="Zhu X.G."/>
            <person name="Wu Y."/>
            <person name="Hong X.N."/>
            <person name="Fan G.Y."/>
            <person name="Tong Y."/>
            <person name="Zhang D."/>
            <person name="Mao C.L."/>
            <person name="Liu Y.L."/>
            <person name="Hao S.J."/>
            <person name="Liu W.Q."/>
            <person name="Lv M.Q."/>
            <person name="Zhang H.B."/>
            <person name="Liu Y."/>
            <person name="Hu-Tang G.R."/>
            <person name="Wang J.P."/>
            <person name="Wang J.H."/>
            <person name="Sun Y.H."/>
            <person name="Ni S.B."/>
            <person name="Chen W.B."/>
            <person name="Zhang X.C."/>
            <person name="Jiao Y.N."/>
            <person name="Eichler E.E."/>
            <person name="Li G.H."/>
            <person name="Liu X."/>
            <person name="Gao L.Z."/>
        </authorList>
    </citation>
    <scope>NUCLEOTIDE SEQUENCE [LARGE SCALE GENOMIC DNA]</scope>
    <source>
        <strain evidence="4">cv. GT1</strain>
        <tissue evidence="3">Leaf</tissue>
    </source>
</reference>
<dbReference type="GO" id="GO:0004525">
    <property type="term" value="F:ribonuclease III activity"/>
    <property type="evidence" value="ECO:0007669"/>
    <property type="project" value="TreeGrafter"/>
</dbReference>
<dbReference type="PANTHER" id="PTHR14950">
    <property type="entry name" value="DICER-RELATED"/>
    <property type="match status" value="1"/>
</dbReference>